<dbReference type="SMART" id="SM00439">
    <property type="entry name" value="BAH"/>
    <property type="match status" value="1"/>
</dbReference>
<evidence type="ECO:0000256" key="8">
    <source>
        <dbReference type="ARBA" id="ARBA00022990"/>
    </source>
</evidence>
<feature type="domain" description="BAH" evidence="15">
    <location>
        <begin position="4"/>
        <end position="181"/>
    </location>
</feature>
<dbReference type="Pfam" id="PF17226">
    <property type="entry name" value="MTA_R1"/>
    <property type="match status" value="1"/>
</dbReference>
<accession>A0A267FIU6</accession>
<dbReference type="Gene3D" id="1.10.10.60">
    <property type="entry name" value="Homeodomain-like"/>
    <property type="match status" value="1"/>
</dbReference>
<feature type="compositionally biased region" description="Low complexity" evidence="13">
    <location>
        <begin position="680"/>
        <end position="693"/>
    </location>
</feature>
<dbReference type="STRING" id="282301.A0A267FIU6"/>
<dbReference type="OrthoDB" id="2193595at2759"/>
<feature type="region of interest" description="Disordered" evidence="13">
    <location>
        <begin position="680"/>
        <end position="753"/>
    </location>
</feature>
<evidence type="ECO:0000256" key="5">
    <source>
        <dbReference type="ARBA" id="ARBA00022771"/>
    </source>
</evidence>
<dbReference type="FunFam" id="4.10.1240.50:FF:000001">
    <property type="entry name" value="Metastasis-associated 1 family, member 3"/>
    <property type="match status" value="1"/>
</dbReference>
<comment type="similarity">
    <text evidence="11">Belongs to the metastasis-associated protein family.</text>
</comment>
<dbReference type="GO" id="GO:0043565">
    <property type="term" value="F:sequence-specific DNA binding"/>
    <property type="evidence" value="ECO:0007669"/>
    <property type="project" value="InterPro"/>
</dbReference>
<feature type="region of interest" description="Disordered" evidence="13">
    <location>
        <begin position="63"/>
        <end position="118"/>
    </location>
</feature>
<dbReference type="FunFam" id="2.30.30.490:FF:000001">
    <property type="entry name" value="Metastasis-associated 1 family, member 3"/>
    <property type="match status" value="1"/>
</dbReference>
<evidence type="ECO:0008006" key="20">
    <source>
        <dbReference type="Google" id="ProtNLM"/>
    </source>
</evidence>
<proteinExistence type="inferred from homology"/>
<comment type="caution">
    <text evidence="18">The sequence shown here is derived from an EMBL/GenBank/DDBJ whole genome shotgun (WGS) entry which is preliminary data.</text>
</comment>
<dbReference type="CDD" id="cd04709">
    <property type="entry name" value="BAH_MTA"/>
    <property type="match status" value="1"/>
</dbReference>
<keyword evidence="6" id="KW-0862">Zinc</keyword>
<evidence type="ECO:0000259" key="14">
    <source>
        <dbReference type="PROSITE" id="PS50157"/>
    </source>
</evidence>
<organism evidence="18 19">
    <name type="scientific">Macrostomum lignano</name>
    <dbReference type="NCBI Taxonomy" id="282301"/>
    <lineage>
        <taxon>Eukaryota</taxon>
        <taxon>Metazoa</taxon>
        <taxon>Spiralia</taxon>
        <taxon>Lophotrochozoa</taxon>
        <taxon>Platyhelminthes</taxon>
        <taxon>Rhabditophora</taxon>
        <taxon>Macrostomorpha</taxon>
        <taxon>Macrostomida</taxon>
        <taxon>Macrostomidae</taxon>
        <taxon>Macrostomum</taxon>
    </lineage>
</organism>
<protein>
    <recommendedName>
        <fullName evidence="20">Metastasis-associated protein MTA3</fullName>
    </recommendedName>
</protein>
<dbReference type="FunFam" id="1.10.10.60:FF:000012">
    <property type="entry name" value="Metastasis-associated 1 family, member 3"/>
    <property type="match status" value="1"/>
</dbReference>
<name>A0A267FIU6_9PLAT</name>
<dbReference type="InterPro" id="IPR013087">
    <property type="entry name" value="Znf_C2H2_type"/>
</dbReference>
<evidence type="ECO:0000256" key="11">
    <source>
        <dbReference type="ARBA" id="ARBA00093454"/>
    </source>
</evidence>
<keyword evidence="5 12" id="KW-0863">Zinc-finger</keyword>
<dbReference type="GO" id="GO:0016581">
    <property type="term" value="C:NuRD complex"/>
    <property type="evidence" value="ECO:0007669"/>
    <property type="project" value="TreeGrafter"/>
</dbReference>
<dbReference type="GO" id="GO:0003713">
    <property type="term" value="F:transcription coactivator activity"/>
    <property type="evidence" value="ECO:0007669"/>
    <property type="project" value="TreeGrafter"/>
</dbReference>
<evidence type="ECO:0000256" key="9">
    <source>
        <dbReference type="ARBA" id="ARBA00023125"/>
    </source>
</evidence>
<keyword evidence="4" id="KW-0479">Metal-binding</keyword>
<evidence type="ECO:0000256" key="6">
    <source>
        <dbReference type="ARBA" id="ARBA00022833"/>
    </source>
</evidence>
<evidence type="ECO:0000259" key="16">
    <source>
        <dbReference type="PROSITE" id="PS51156"/>
    </source>
</evidence>
<evidence type="ECO:0000259" key="15">
    <source>
        <dbReference type="PROSITE" id="PS51038"/>
    </source>
</evidence>
<dbReference type="InterPro" id="IPR017884">
    <property type="entry name" value="SANT_dom"/>
</dbReference>
<dbReference type="InterPro" id="IPR000949">
    <property type="entry name" value="ELM2_dom"/>
</dbReference>
<dbReference type="Pfam" id="PF00249">
    <property type="entry name" value="Myb_DNA-binding"/>
    <property type="match status" value="1"/>
</dbReference>
<comment type="subcellular location">
    <subcellularLocation>
        <location evidence="1">Nucleus</location>
    </subcellularLocation>
</comment>
<feature type="compositionally biased region" description="Low complexity" evidence="13">
    <location>
        <begin position="97"/>
        <end position="114"/>
    </location>
</feature>
<dbReference type="Proteomes" id="UP000215902">
    <property type="component" value="Unassembled WGS sequence"/>
</dbReference>
<feature type="domain" description="SANT" evidence="17">
    <location>
        <begin position="301"/>
        <end position="353"/>
    </location>
</feature>
<gene>
    <name evidence="18" type="ORF">BOX15_Mlig003662g1</name>
</gene>
<evidence type="ECO:0000256" key="4">
    <source>
        <dbReference type="ARBA" id="ARBA00022723"/>
    </source>
</evidence>
<evidence type="ECO:0000256" key="12">
    <source>
        <dbReference type="PROSITE-ProRule" id="PRU00042"/>
    </source>
</evidence>
<feature type="region of interest" description="Disordered" evidence="13">
    <location>
        <begin position="793"/>
        <end position="815"/>
    </location>
</feature>
<dbReference type="GO" id="GO:0000122">
    <property type="term" value="P:negative regulation of transcription by RNA polymerase II"/>
    <property type="evidence" value="ECO:0007669"/>
    <property type="project" value="TreeGrafter"/>
</dbReference>
<dbReference type="GO" id="GO:0008270">
    <property type="term" value="F:zinc ion binding"/>
    <property type="evidence" value="ECO:0007669"/>
    <property type="project" value="UniProtKB-KW"/>
</dbReference>
<dbReference type="AlphaFoldDB" id="A0A267FIU6"/>
<dbReference type="InterPro" id="IPR043151">
    <property type="entry name" value="BAH_sf"/>
</dbReference>
<evidence type="ECO:0000256" key="1">
    <source>
        <dbReference type="ARBA" id="ARBA00004123"/>
    </source>
</evidence>
<feature type="compositionally biased region" description="Low complexity" evidence="13">
    <location>
        <begin position="702"/>
        <end position="727"/>
    </location>
</feature>
<dbReference type="PROSITE" id="PS50157">
    <property type="entry name" value="ZINC_FINGER_C2H2_2"/>
    <property type="match status" value="1"/>
</dbReference>
<dbReference type="GO" id="GO:0042826">
    <property type="term" value="F:histone deacetylase binding"/>
    <property type="evidence" value="ECO:0007669"/>
    <property type="project" value="TreeGrafter"/>
</dbReference>
<evidence type="ECO:0000256" key="10">
    <source>
        <dbReference type="ARBA" id="ARBA00023242"/>
    </source>
</evidence>
<evidence type="ECO:0000256" key="7">
    <source>
        <dbReference type="ARBA" id="ARBA00022843"/>
    </source>
</evidence>
<evidence type="ECO:0000313" key="18">
    <source>
        <dbReference type="EMBL" id="PAA73708.1"/>
    </source>
</evidence>
<dbReference type="SMART" id="SM00355">
    <property type="entry name" value="ZnF_C2H2"/>
    <property type="match status" value="1"/>
</dbReference>
<dbReference type="Gene3D" id="4.10.1240.50">
    <property type="match status" value="1"/>
</dbReference>
<dbReference type="PROSITE" id="PS00028">
    <property type="entry name" value="ZINC_FINGER_C2H2_1"/>
    <property type="match status" value="1"/>
</dbReference>
<dbReference type="SMART" id="SM00717">
    <property type="entry name" value="SANT"/>
    <property type="match status" value="1"/>
</dbReference>
<dbReference type="SMART" id="SM00401">
    <property type="entry name" value="ZnF_GATA"/>
    <property type="match status" value="1"/>
</dbReference>
<evidence type="ECO:0000256" key="2">
    <source>
        <dbReference type="ARBA" id="ARBA00022499"/>
    </source>
</evidence>
<evidence type="ECO:0000259" key="17">
    <source>
        <dbReference type="PROSITE" id="PS51293"/>
    </source>
</evidence>
<dbReference type="CDD" id="cd11661">
    <property type="entry name" value="SANT_MTA3_like"/>
    <property type="match status" value="1"/>
</dbReference>
<keyword evidence="7" id="KW-0832">Ubl conjugation</keyword>
<dbReference type="InterPro" id="IPR001005">
    <property type="entry name" value="SANT/Myb"/>
</dbReference>
<keyword evidence="8" id="KW-0007">Acetylation</keyword>
<dbReference type="InterPro" id="IPR009057">
    <property type="entry name" value="Homeodomain-like_sf"/>
</dbReference>
<dbReference type="EMBL" id="NIVC01000997">
    <property type="protein sequence ID" value="PAA73708.1"/>
    <property type="molecule type" value="Genomic_DNA"/>
</dbReference>
<sequence>MAANMYRVGDYVYFETSATAPYQIRRIEELTKTPTGNVEAKVMCFYRRRDVSNTLVSLADKHQSYIDEEEDSNSAQTPESASDKDKPVDGVVATAAGDSNTNSNGSSGNSGLSDSQRHQLKHRELFLSRQVETLPATTIRGKCSVTLLNETESLMSYLNREDAFYYTLMYDSSQKTLLADRGEIRVGGRYQAEVQPLLAQGESDGREDSASLEELVWRPDNGLQSSDIDRYLLVSRAVGTLARAMDASSATRQPGLGLAAASAGRDCTQAHAYKTLHSNGYDLGRAFCALVSDAGPLLCRDELEDWSAGESNLFEEAMEKYGKDFHDIRQDFLPWKSMKAIVEYFYMWKTTDRYVQQKRLKAAEAERKLKQVYIPNYTKPNPAVLYNRQDTAGASRGCESCYTTSPGGQWYAWGPPHLSCRLCTACWAYWKRYGGLKSATRLEKAVASGAVGGGSSASMGGVHRCTVAGCEKEFRLRPQLVRHLAAAHNLDESSIGNLSKAKAVKSMLMSANVTTRLARRLCSDLLKLRRLARRPFDSRFDAKPALKELPNRYSSAGNKSDLLAKQLKPSCAASLTVDQLDSLLTKICPKRDGDSLTNEYSDLLSRDRASVLKPSPRPSAFPTPDLAKRQEFHRQLDEQRAAVAAAAAVAVSSAAPVVSNGGGSALNFLLPQKRSAAAAAATNGSSGQQQQQQLDSSLGVPAAKRPALKAAAAAKYVQQQQQQQQQQSNGSLPLKPSANSDSDSNSAAIAAPNPAASAAEELFVYRTKSTRSHLTGQQLRKAGRRPFKLVPNSAVARSLPNGDGASVPVSAKSGV</sequence>
<dbReference type="PANTHER" id="PTHR10865:SF29">
    <property type="entry name" value="METASTASIS ASSOCIATED 1-LIKE, ISOFORM D"/>
    <property type="match status" value="1"/>
</dbReference>
<keyword evidence="2" id="KW-1017">Isopeptide bond</keyword>
<feature type="domain" description="ELM2" evidence="16">
    <location>
        <begin position="182"/>
        <end position="294"/>
    </location>
</feature>
<dbReference type="SMART" id="SM01189">
    <property type="entry name" value="ELM2"/>
    <property type="match status" value="1"/>
</dbReference>
<feature type="domain" description="C2H2-type" evidence="14">
    <location>
        <begin position="463"/>
        <end position="493"/>
    </location>
</feature>
<dbReference type="Pfam" id="PF01426">
    <property type="entry name" value="BAH"/>
    <property type="match status" value="2"/>
</dbReference>
<evidence type="ECO:0000256" key="13">
    <source>
        <dbReference type="SAM" id="MobiDB-lite"/>
    </source>
</evidence>
<evidence type="ECO:0000313" key="19">
    <source>
        <dbReference type="Proteomes" id="UP000215902"/>
    </source>
</evidence>
<dbReference type="InterPro" id="IPR001025">
    <property type="entry name" value="BAH_dom"/>
</dbReference>
<keyword evidence="19" id="KW-1185">Reference proteome</keyword>
<dbReference type="GO" id="GO:0003714">
    <property type="term" value="F:transcription corepressor activity"/>
    <property type="evidence" value="ECO:0007669"/>
    <property type="project" value="TreeGrafter"/>
</dbReference>
<keyword evidence="3" id="KW-0597">Phosphoprotein</keyword>
<dbReference type="Gene3D" id="2.30.30.490">
    <property type="match status" value="1"/>
</dbReference>
<dbReference type="InterPro" id="IPR040138">
    <property type="entry name" value="MIER/MTA"/>
</dbReference>
<reference evidence="18 19" key="1">
    <citation type="submission" date="2017-06" db="EMBL/GenBank/DDBJ databases">
        <title>A platform for efficient transgenesis in Macrostomum lignano, a flatworm model organism for stem cell research.</title>
        <authorList>
            <person name="Berezikov E."/>
        </authorList>
    </citation>
    <scope>NUCLEOTIDE SEQUENCE [LARGE SCALE GENOMIC DNA]</scope>
    <source>
        <strain evidence="18">DV1</strain>
        <tissue evidence="18">Whole organism</tissue>
    </source>
</reference>
<dbReference type="CDD" id="cd00202">
    <property type="entry name" value="ZnF_GATA"/>
    <property type="match status" value="1"/>
</dbReference>
<dbReference type="SUPFAM" id="SSF46689">
    <property type="entry name" value="Homeodomain-like"/>
    <property type="match status" value="1"/>
</dbReference>
<dbReference type="InterPro" id="IPR000679">
    <property type="entry name" value="Znf_GATA"/>
</dbReference>
<keyword evidence="9" id="KW-0238">DNA-binding</keyword>
<dbReference type="PANTHER" id="PTHR10865">
    <property type="entry name" value="METASTASIS-ASSOCIATED PROTEIN AND MESODERM INDUCTION EARLY RESPONSE PROTEIN"/>
    <property type="match status" value="1"/>
</dbReference>
<dbReference type="InterPro" id="IPR035170">
    <property type="entry name" value="MTA1_R1"/>
</dbReference>
<dbReference type="PROSITE" id="PS51293">
    <property type="entry name" value="SANT"/>
    <property type="match status" value="1"/>
</dbReference>
<dbReference type="GO" id="GO:0003682">
    <property type="term" value="F:chromatin binding"/>
    <property type="evidence" value="ECO:0007669"/>
    <property type="project" value="InterPro"/>
</dbReference>
<dbReference type="PROSITE" id="PS51156">
    <property type="entry name" value="ELM2"/>
    <property type="match status" value="1"/>
</dbReference>
<dbReference type="Pfam" id="PF01448">
    <property type="entry name" value="ELM2"/>
    <property type="match status" value="1"/>
</dbReference>
<feature type="compositionally biased region" description="Low complexity" evidence="13">
    <location>
        <begin position="736"/>
        <end position="753"/>
    </location>
</feature>
<dbReference type="PROSITE" id="PS51038">
    <property type="entry name" value="BAH"/>
    <property type="match status" value="1"/>
</dbReference>
<evidence type="ECO:0000256" key="3">
    <source>
        <dbReference type="ARBA" id="ARBA00022553"/>
    </source>
</evidence>
<keyword evidence="10" id="KW-0539">Nucleus</keyword>